<evidence type="ECO:0000256" key="1">
    <source>
        <dbReference type="SAM" id="Phobius"/>
    </source>
</evidence>
<sequence>MTFQNELIDKTSATLSRINWSCIGAMIILLLITSFAQKNIPIAVTAETAAKLYLTAIVIAIIFIPLSNWLFNKRIKRISSNEPTELSLRIYRVAFYSRLVLVCSAFVVNLLLYFFSSNTHLLIIGAIFIVYQMIAIPSKDSLFEIIGIEANEKEADQTL</sequence>
<accession>A0A4R2EQF9</accession>
<keyword evidence="1" id="KW-0812">Transmembrane</keyword>
<feature type="transmembrane region" description="Helical" evidence="1">
    <location>
        <begin position="121"/>
        <end position="138"/>
    </location>
</feature>
<proteinExistence type="predicted"/>
<dbReference type="RefSeq" id="WP_131839370.1">
    <property type="nucleotide sequence ID" value="NZ_SLWB01000008.1"/>
</dbReference>
<comment type="caution">
    <text evidence="2">The sequence shown here is derived from an EMBL/GenBank/DDBJ whole genome shotgun (WGS) entry which is preliminary data.</text>
</comment>
<protein>
    <submittedName>
        <fullName evidence="2">Uncharacterized protein</fullName>
    </submittedName>
</protein>
<name>A0A4R2EQF9_9BACT</name>
<keyword evidence="3" id="KW-1185">Reference proteome</keyword>
<evidence type="ECO:0000313" key="2">
    <source>
        <dbReference type="EMBL" id="TCN66669.1"/>
    </source>
</evidence>
<dbReference type="Proteomes" id="UP000294830">
    <property type="component" value="Unassembled WGS sequence"/>
</dbReference>
<keyword evidence="1" id="KW-1133">Transmembrane helix</keyword>
<organism evidence="2 3">
    <name type="scientific">Acetobacteroides hydrogenigenes</name>
    <dbReference type="NCBI Taxonomy" id="979970"/>
    <lineage>
        <taxon>Bacteria</taxon>
        <taxon>Pseudomonadati</taxon>
        <taxon>Bacteroidota</taxon>
        <taxon>Bacteroidia</taxon>
        <taxon>Bacteroidales</taxon>
        <taxon>Rikenellaceae</taxon>
        <taxon>Acetobacteroides</taxon>
    </lineage>
</organism>
<gene>
    <name evidence="2" type="ORF">CLV25_1087</name>
</gene>
<dbReference type="OrthoDB" id="9845649at2"/>
<reference evidence="2 3" key="1">
    <citation type="submission" date="2019-03" db="EMBL/GenBank/DDBJ databases">
        <title>Genomic Encyclopedia of Archaeal and Bacterial Type Strains, Phase II (KMG-II): from individual species to whole genera.</title>
        <authorList>
            <person name="Goeker M."/>
        </authorList>
    </citation>
    <scope>NUCLEOTIDE SEQUENCE [LARGE SCALE GENOMIC DNA]</scope>
    <source>
        <strain evidence="2 3">RL-C</strain>
    </source>
</reference>
<evidence type="ECO:0000313" key="3">
    <source>
        <dbReference type="Proteomes" id="UP000294830"/>
    </source>
</evidence>
<keyword evidence="1" id="KW-0472">Membrane</keyword>
<dbReference type="EMBL" id="SLWB01000008">
    <property type="protein sequence ID" value="TCN66669.1"/>
    <property type="molecule type" value="Genomic_DNA"/>
</dbReference>
<dbReference type="AlphaFoldDB" id="A0A4R2EQF9"/>
<feature type="transmembrane region" description="Helical" evidence="1">
    <location>
        <begin position="52"/>
        <end position="72"/>
    </location>
</feature>
<feature type="transmembrane region" description="Helical" evidence="1">
    <location>
        <begin position="93"/>
        <end position="115"/>
    </location>
</feature>
<feature type="transmembrane region" description="Helical" evidence="1">
    <location>
        <begin position="20"/>
        <end position="40"/>
    </location>
</feature>